<organism evidence="2 3">
    <name type="scientific">Candidatus Liptonbacteria bacterium GWB1_49_6</name>
    <dbReference type="NCBI Taxonomy" id="1798644"/>
    <lineage>
        <taxon>Bacteria</taxon>
        <taxon>Candidatus Liptoniibacteriota</taxon>
    </lineage>
</organism>
<dbReference type="STRING" id="1798644.A2122_02590"/>
<proteinExistence type="predicted"/>
<comment type="caution">
    <text evidence="2">The sequence shown here is derived from an EMBL/GenBank/DDBJ whole genome shotgun (WGS) entry which is preliminary data.</text>
</comment>
<name>A0A1G2C713_9BACT</name>
<gene>
    <name evidence="2" type="ORF">A2122_02590</name>
</gene>
<sequence>MTRRGKIILAVFFGVMVLAFFSSLFQIEHNERAAFLTDMWTTFVVRGLVPAFIITVFIVVPMIFLILRWESKHPRPRCPTCGQVILRETPTGSVVEHKVL</sequence>
<dbReference type="AlphaFoldDB" id="A0A1G2C713"/>
<evidence type="ECO:0000256" key="1">
    <source>
        <dbReference type="SAM" id="Phobius"/>
    </source>
</evidence>
<dbReference type="Proteomes" id="UP000176648">
    <property type="component" value="Unassembled WGS sequence"/>
</dbReference>
<protein>
    <submittedName>
        <fullName evidence="2">Uncharacterized protein</fullName>
    </submittedName>
</protein>
<keyword evidence="1" id="KW-1133">Transmembrane helix</keyword>
<dbReference type="EMBL" id="MHKU01000028">
    <property type="protein sequence ID" value="OGY96569.1"/>
    <property type="molecule type" value="Genomic_DNA"/>
</dbReference>
<accession>A0A1G2C713</accession>
<keyword evidence="1" id="KW-0812">Transmembrane</keyword>
<feature type="transmembrane region" description="Helical" evidence="1">
    <location>
        <begin position="47"/>
        <end position="67"/>
    </location>
</feature>
<reference evidence="2 3" key="1">
    <citation type="journal article" date="2016" name="Nat. Commun.">
        <title>Thousands of microbial genomes shed light on interconnected biogeochemical processes in an aquifer system.</title>
        <authorList>
            <person name="Anantharaman K."/>
            <person name="Brown C.T."/>
            <person name="Hug L.A."/>
            <person name="Sharon I."/>
            <person name="Castelle C.J."/>
            <person name="Probst A.J."/>
            <person name="Thomas B.C."/>
            <person name="Singh A."/>
            <person name="Wilkins M.J."/>
            <person name="Karaoz U."/>
            <person name="Brodie E.L."/>
            <person name="Williams K.H."/>
            <person name="Hubbard S.S."/>
            <person name="Banfield J.F."/>
        </authorList>
    </citation>
    <scope>NUCLEOTIDE SEQUENCE [LARGE SCALE GENOMIC DNA]</scope>
</reference>
<keyword evidence="1" id="KW-0472">Membrane</keyword>
<feature type="transmembrane region" description="Helical" evidence="1">
    <location>
        <begin position="7"/>
        <end position="27"/>
    </location>
</feature>
<evidence type="ECO:0000313" key="2">
    <source>
        <dbReference type="EMBL" id="OGY96569.1"/>
    </source>
</evidence>
<evidence type="ECO:0000313" key="3">
    <source>
        <dbReference type="Proteomes" id="UP000176648"/>
    </source>
</evidence>